<accession>A0AB39UPN8</accession>
<evidence type="ECO:0000259" key="2">
    <source>
        <dbReference type="Pfam" id="PF13581"/>
    </source>
</evidence>
<dbReference type="InterPro" id="IPR003594">
    <property type="entry name" value="HATPase_dom"/>
</dbReference>
<keyword evidence="5" id="KW-0547">Nucleotide-binding</keyword>
<evidence type="ECO:0000313" key="3">
    <source>
        <dbReference type="EMBL" id="XDS47226.1"/>
    </source>
</evidence>
<dbReference type="CDD" id="cd16936">
    <property type="entry name" value="HATPase_RsbW-like"/>
    <property type="match status" value="1"/>
</dbReference>
<dbReference type="Gene3D" id="3.30.565.10">
    <property type="entry name" value="Histidine kinase-like ATPase, C-terminal domain"/>
    <property type="match status" value="1"/>
</dbReference>
<dbReference type="RefSeq" id="WP_369342107.1">
    <property type="nucleotide sequence ID" value="NZ_CP129675.1"/>
</dbReference>
<dbReference type="AlphaFoldDB" id="A0AB39UPN8"/>
<dbReference type="GO" id="GO:0004674">
    <property type="term" value="F:protein serine/threonine kinase activity"/>
    <property type="evidence" value="ECO:0007669"/>
    <property type="project" value="UniProtKB-KW"/>
</dbReference>
<keyword evidence="1" id="KW-0723">Serine/threonine-protein kinase</keyword>
<keyword evidence="5" id="KW-0808">Transferase</keyword>
<evidence type="ECO:0000313" key="4">
    <source>
        <dbReference type="EMBL" id="XDS48066.1"/>
    </source>
</evidence>
<dbReference type="GO" id="GO:0004673">
    <property type="term" value="F:protein histidine kinase activity"/>
    <property type="evidence" value="ECO:0007669"/>
    <property type="project" value="UniProtKB-EC"/>
</dbReference>
<dbReference type="Pfam" id="PF13581">
    <property type="entry name" value="HATPase_c_2"/>
    <property type="match status" value="1"/>
</dbReference>
<evidence type="ECO:0000256" key="1">
    <source>
        <dbReference type="ARBA" id="ARBA00022527"/>
    </source>
</evidence>
<dbReference type="PANTHER" id="PTHR35526:SF6">
    <property type="entry name" value="SLR1861 PROTEIN"/>
    <property type="match status" value="1"/>
</dbReference>
<feature type="domain" description="Histidine kinase/HSP90-like ATPase" evidence="2">
    <location>
        <begin position="15"/>
        <end position="160"/>
    </location>
</feature>
<reference evidence="5" key="1">
    <citation type="submission" date="2023-07" db="EMBL/GenBank/DDBJ databases">
        <title>Bifidobacterium aquikefiriaerophilum sp. nov. and Bifidobacterium eccum sp. nov., isolated from water kefir.</title>
        <authorList>
            <person name="Breselge S."/>
            <person name="Bellassi P."/>
            <person name="Barcenilla C."/>
            <person name="Alvarez-Ordonez A."/>
            <person name="Morelli L."/>
            <person name="Cotter P.D."/>
        </authorList>
    </citation>
    <scope>NUCLEOTIDE SEQUENCE</scope>
    <source>
        <strain evidence="5">WK012_4_13</strain>
        <strain evidence="4">WK013_4_14</strain>
        <strain evidence="3">WK048_4_13</strain>
    </source>
</reference>
<dbReference type="InterPro" id="IPR036890">
    <property type="entry name" value="HATPase_C_sf"/>
</dbReference>
<dbReference type="KEGG" id="bfk:QN062_02880"/>
<dbReference type="InterPro" id="IPR050267">
    <property type="entry name" value="Anti-sigma-factor_SerPK"/>
</dbReference>
<dbReference type="EMBL" id="CP129683">
    <property type="protein sequence ID" value="XDS51143.1"/>
    <property type="molecule type" value="Genomic_DNA"/>
</dbReference>
<evidence type="ECO:0000313" key="5">
    <source>
        <dbReference type="EMBL" id="XDS51143.1"/>
    </source>
</evidence>
<name>A0AB39UPN8_9BIFI</name>
<keyword evidence="5" id="KW-0067">ATP-binding</keyword>
<sequence>MPVFEDFPMGSERIFPADHARLSDATMFVREFLDDVGCPQEVAASLLLCVEEIFVNIALYAYRGADSRRPDCTYAQGANDEGGDHDCTVTIQCAELEHGLRYALWFHDHGKAFDPTSRRPVDINAKPEDRPVGGLGIFLIQRMMDVMIYERVGSGNVVYVEKSSGRRLQCIHSV</sequence>
<dbReference type="EMBL" id="CP129675">
    <property type="protein sequence ID" value="XDS47226.1"/>
    <property type="molecule type" value="Genomic_DNA"/>
</dbReference>
<keyword evidence="1" id="KW-0418">Kinase</keyword>
<proteinExistence type="predicted"/>
<gene>
    <name evidence="5" type="ORF">QN062_02880</name>
    <name evidence="4" type="ORF">QN216_06885</name>
    <name evidence="3" type="ORF">QN217_03565</name>
</gene>
<organism evidence="5">
    <name type="scientific">Bifidobacterium fermentum</name>
    <dbReference type="NCBI Taxonomy" id="3059035"/>
    <lineage>
        <taxon>Bacteria</taxon>
        <taxon>Bacillati</taxon>
        <taxon>Actinomycetota</taxon>
        <taxon>Actinomycetes</taxon>
        <taxon>Bifidobacteriales</taxon>
        <taxon>Bifidobacteriaceae</taxon>
        <taxon>Bifidobacterium</taxon>
    </lineage>
</organism>
<protein>
    <submittedName>
        <fullName evidence="5">ATP-binding protein</fullName>
        <ecNumber evidence="5">2.7.13.3</ecNumber>
    </submittedName>
</protein>
<dbReference type="EC" id="2.7.13.3" evidence="5"/>
<dbReference type="EMBL" id="CP129682">
    <property type="protein sequence ID" value="XDS48066.1"/>
    <property type="molecule type" value="Genomic_DNA"/>
</dbReference>
<dbReference type="GO" id="GO:0005524">
    <property type="term" value="F:ATP binding"/>
    <property type="evidence" value="ECO:0007669"/>
    <property type="project" value="UniProtKB-KW"/>
</dbReference>
<dbReference type="PANTHER" id="PTHR35526">
    <property type="entry name" value="ANTI-SIGMA-F FACTOR RSBW-RELATED"/>
    <property type="match status" value="1"/>
</dbReference>